<evidence type="ECO:0000256" key="1">
    <source>
        <dbReference type="ARBA" id="ARBA00004442"/>
    </source>
</evidence>
<feature type="region of interest" description="Disordered" evidence="6">
    <location>
        <begin position="31"/>
        <end position="51"/>
    </location>
</feature>
<evidence type="ECO:0000313" key="10">
    <source>
        <dbReference type="Proteomes" id="UP000192491"/>
    </source>
</evidence>
<dbReference type="PANTHER" id="PTHR30329:SF21">
    <property type="entry name" value="LIPOPROTEIN YIAD-RELATED"/>
    <property type="match status" value="1"/>
</dbReference>
<dbReference type="SUPFAM" id="SSF103647">
    <property type="entry name" value="TSP type-3 repeat"/>
    <property type="match status" value="1"/>
</dbReference>
<keyword evidence="2 4" id="KW-0472">Membrane</keyword>
<feature type="region of interest" description="Disordered" evidence="6">
    <location>
        <begin position="298"/>
        <end position="340"/>
    </location>
</feature>
<dbReference type="Gene3D" id="3.30.1330.60">
    <property type="entry name" value="OmpA-like domain"/>
    <property type="match status" value="1"/>
</dbReference>
<dbReference type="PRINTS" id="PR01021">
    <property type="entry name" value="OMPADOMAIN"/>
</dbReference>
<keyword evidence="7" id="KW-0732">Signal</keyword>
<dbReference type="InterPro" id="IPR028974">
    <property type="entry name" value="TSP_type-3_rpt"/>
</dbReference>
<dbReference type="EMBL" id="MTEJ01000178">
    <property type="protein sequence ID" value="OQX08324.1"/>
    <property type="molecule type" value="Genomic_DNA"/>
</dbReference>
<evidence type="ECO:0000259" key="8">
    <source>
        <dbReference type="PROSITE" id="PS51123"/>
    </source>
</evidence>
<dbReference type="PROSITE" id="PS51123">
    <property type="entry name" value="OMPA_2"/>
    <property type="match status" value="1"/>
</dbReference>
<feature type="chain" id="PRO_5011000542" description="OmpA-like domain-containing protein" evidence="7">
    <location>
        <begin position="21"/>
        <end position="475"/>
    </location>
</feature>
<dbReference type="Gene3D" id="1.10.287.1490">
    <property type="match status" value="1"/>
</dbReference>
<dbReference type="InterPro" id="IPR006665">
    <property type="entry name" value="OmpA-like"/>
</dbReference>
<dbReference type="Pfam" id="PF00691">
    <property type="entry name" value="OmpA"/>
    <property type="match status" value="1"/>
</dbReference>
<dbReference type="InterPro" id="IPR036737">
    <property type="entry name" value="OmpA-like_sf"/>
</dbReference>
<accession>A0A1Y1QL58</accession>
<evidence type="ECO:0000256" key="7">
    <source>
        <dbReference type="SAM" id="SignalP"/>
    </source>
</evidence>
<reference evidence="9 10" key="1">
    <citation type="submission" date="2017-01" db="EMBL/GenBank/DDBJ databases">
        <title>Novel large sulfur bacteria in the metagenomes of groundwater-fed chemosynthetic microbial mats in the Lake Huron basin.</title>
        <authorList>
            <person name="Sharrar A.M."/>
            <person name="Flood B.E."/>
            <person name="Bailey J.V."/>
            <person name="Jones D.S."/>
            <person name="Biddanda B."/>
            <person name="Ruberg S.A."/>
            <person name="Marcus D.N."/>
            <person name="Dick G.J."/>
        </authorList>
    </citation>
    <scope>NUCLEOTIDE SEQUENCE [LARGE SCALE GENOMIC DNA]</scope>
    <source>
        <strain evidence="9">A8</strain>
    </source>
</reference>
<keyword evidence="3" id="KW-0998">Cell outer membrane</keyword>
<dbReference type="SUPFAM" id="SSF103088">
    <property type="entry name" value="OmpA-like"/>
    <property type="match status" value="1"/>
</dbReference>
<gene>
    <name evidence="9" type="ORF">BWK73_25720</name>
</gene>
<dbReference type="Proteomes" id="UP000192491">
    <property type="component" value="Unassembled WGS sequence"/>
</dbReference>
<keyword evidence="5" id="KW-0175">Coiled coil</keyword>
<dbReference type="GO" id="GO:0009279">
    <property type="term" value="C:cell outer membrane"/>
    <property type="evidence" value="ECO:0007669"/>
    <property type="project" value="UniProtKB-SubCell"/>
</dbReference>
<feature type="domain" description="OmpA-like" evidence="8">
    <location>
        <begin position="359"/>
        <end position="475"/>
    </location>
</feature>
<evidence type="ECO:0000256" key="6">
    <source>
        <dbReference type="SAM" id="MobiDB-lite"/>
    </source>
</evidence>
<organism evidence="9 10">
    <name type="scientific">Thiothrix lacustris</name>
    <dbReference type="NCBI Taxonomy" id="525917"/>
    <lineage>
        <taxon>Bacteria</taxon>
        <taxon>Pseudomonadati</taxon>
        <taxon>Pseudomonadota</taxon>
        <taxon>Gammaproteobacteria</taxon>
        <taxon>Thiotrichales</taxon>
        <taxon>Thiotrichaceae</taxon>
        <taxon>Thiothrix</taxon>
    </lineage>
</organism>
<feature type="coiled-coil region" evidence="5">
    <location>
        <begin position="120"/>
        <end position="247"/>
    </location>
</feature>
<comment type="subcellular location">
    <subcellularLocation>
        <location evidence="1">Cell outer membrane</location>
    </subcellularLocation>
</comment>
<dbReference type="PANTHER" id="PTHR30329">
    <property type="entry name" value="STATOR ELEMENT OF FLAGELLAR MOTOR COMPLEX"/>
    <property type="match status" value="1"/>
</dbReference>
<dbReference type="CDD" id="cd07185">
    <property type="entry name" value="OmpA_C-like"/>
    <property type="match status" value="1"/>
</dbReference>
<sequence length="475" mass="50362">MHTLIARLTALFALSISAYADVPQFPDASMLPPGVSMDTDSAPAPNPTPTPGYTYPPSNVQPFNYNASQYVLPNAMLTPPAAAPMVMPSMPNFAWPNVGYGTMMTQPQVAPAPAPNTQQVDALNQSLNNLRQEYADLQNKTQQDLYAQERSIAELRKQLEAANQGKSQLQNQLTALKSETADNVKKADLDSCNAEKDALARKIAAMNQQVTDATAVTQQLTQLRQNLATLETEKQQLVSALEHETKDLDADGVPDKLDQCLDSALGVTVEASGCEPLKDGDKDGVVDSKDRCPVSVADAKVDKNGCDLPPQTPPTPPPAPPTPPPVPPAPPDSDKDGVADNVDLCADTAVGVPINPVGCAKTENINLKGVTFEKGSAVLAATSFPILDEAAATLKKYPDLKIEVGGHTDSSGDKVANEKLSQSRAEAVMRYLVEKGAKAELLSAKGYGPNAPIADNATPDGKAQNRRVELKILGQ</sequence>
<feature type="signal peptide" evidence="7">
    <location>
        <begin position="1"/>
        <end position="20"/>
    </location>
</feature>
<dbReference type="InterPro" id="IPR006664">
    <property type="entry name" value="OMP_bac"/>
</dbReference>
<evidence type="ECO:0000313" key="9">
    <source>
        <dbReference type="EMBL" id="OQX08324.1"/>
    </source>
</evidence>
<comment type="caution">
    <text evidence="9">The sequence shown here is derived from an EMBL/GenBank/DDBJ whole genome shotgun (WGS) entry which is preliminary data.</text>
</comment>
<name>A0A1Y1QL58_9GAMM</name>
<evidence type="ECO:0000256" key="5">
    <source>
        <dbReference type="SAM" id="Coils"/>
    </source>
</evidence>
<protein>
    <recommendedName>
        <fullName evidence="8">OmpA-like domain-containing protein</fullName>
    </recommendedName>
</protein>
<evidence type="ECO:0000256" key="2">
    <source>
        <dbReference type="ARBA" id="ARBA00023136"/>
    </source>
</evidence>
<dbReference type="InterPro" id="IPR050330">
    <property type="entry name" value="Bact_OuterMem_StrucFunc"/>
</dbReference>
<evidence type="ECO:0000256" key="4">
    <source>
        <dbReference type="PROSITE-ProRule" id="PRU00473"/>
    </source>
</evidence>
<evidence type="ECO:0000256" key="3">
    <source>
        <dbReference type="ARBA" id="ARBA00023237"/>
    </source>
</evidence>
<dbReference type="GO" id="GO:0005509">
    <property type="term" value="F:calcium ion binding"/>
    <property type="evidence" value="ECO:0007669"/>
    <property type="project" value="InterPro"/>
</dbReference>
<dbReference type="AlphaFoldDB" id="A0A1Y1QL58"/>
<proteinExistence type="predicted"/>
<feature type="compositionally biased region" description="Pro residues" evidence="6">
    <location>
        <begin position="310"/>
        <end position="331"/>
    </location>
</feature>